<dbReference type="Gene3D" id="1.10.357.10">
    <property type="entry name" value="Tetracycline Repressor, domain 2"/>
    <property type="match status" value="1"/>
</dbReference>
<keyword evidence="2 4" id="KW-0238">DNA-binding</keyword>
<protein>
    <submittedName>
        <fullName evidence="6">TetR/AcrR family transcriptional regulator</fullName>
    </submittedName>
</protein>
<organism evidence="6 7">
    <name type="scientific">Speluncibacter jeojiensis</name>
    <dbReference type="NCBI Taxonomy" id="2710754"/>
    <lineage>
        <taxon>Bacteria</taxon>
        <taxon>Bacillati</taxon>
        <taxon>Actinomycetota</taxon>
        <taxon>Actinomycetes</taxon>
        <taxon>Mycobacteriales</taxon>
        <taxon>Speluncibacteraceae</taxon>
        <taxon>Speluncibacter</taxon>
    </lineage>
</organism>
<feature type="DNA-binding region" description="H-T-H motif" evidence="4">
    <location>
        <begin position="31"/>
        <end position="50"/>
    </location>
</feature>
<dbReference type="InterPro" id="IPR050109">
    <property type="entry name" value="HTH-type_TetR-like_transc_reg"/>
</dbReference>
<dbReference type="Pfam" id="PF00440">
    <property type="entry name" value="TetR_N"/>
    <property type="match status" value="1"/>
</dbReference>
<dbReference type="PRINTS" id="PR00455">
    <property type="entry name" value="HTHTETR"/>
</dbReference>
<evidence type="ECO:0000256" key="2">
    <source>
        <dbReference type="ARBA" id="ARBA00023125"/>
    </source>
</evidence>
<evidence type="ECO:0000259" key="5">
    <source>
        <dbReference type="PROSITE" id="PS50977"/>
    </source>
</evidence>
<evidence type="ECO:0000313" key="7">
    <source>
        <dbReference type="Proteomes" id="UP001152755"/>
    </source>
</evidence>
<keyword evidence="7" id="KW-1185">Reference proteome</keyword>
<evidence type="ECO:0000256" key="3">
    <source>
        <dbReference type="ARBA" id="ARBA00023163"/>
    </source>
</evidence>
<dbReference type="InterPro" id="IPR054126">
    <property type="entry name" value="CprB_TetR_C"/>
</dbReference>
<keyword evidence="1" id="KW-0805">Transcription regulation</keyword>
<evidence type="ECO:0000256" key="4">
    <source>
        <dbReference type="PROSITE-ProRule" id="PRU00335"/>
    </source>
</evidence>
<keyword evidence="3" id="KW-0804">Transcription</keyword>
<dbReference type="GO" id="GO:0003700">
    <property type="term" value="F:DNA-binding transcription factor activity"/>
    <property type="evidence" value="ECO:0007669"/>
    <property type="project" value="TreeGrafter"/>
</dbReference>
<dbReference type="NCBIfam" id="NF041196">
    <property type="entry name" value="ScbR_bind_reg"/>
    <property type="match status" value="1"/>
</dbReference>
<accession>A0A9X4REH8</accession>
<dbReference type="Pfam" id="PF21935">
    <property type="entry name" value="TetR_C_45"/>
    <property type="match status" value="1"/>
</dbReference>
<evidence type="ECO:0000313" key="6">
    <source>
        <dbReference type="EMBL" id="MDG3015784.1"/>
    </source>
</evidence>
<evidence type="ECO:0000256" key="1">
    <source>
        <dbReference type="ARBA" id="ARBA00023015"/>
    </source>
</evidence>
<reference evidence="6" key="1">
    <citation type="submission" date="2022-08" db="EMBL/GenBank/DDBJ databases">
        <title>Genome analysis of Corynebacteriales strain.</title>
        <authorList>
            <person name="Lee S.D."/>
        </authorList>
    </citation>
    <scope>NUCLEOTIDE SEQUENCE</scope>
    <source>
        <strain evidence="6">D3-21</strain>
    </source>
</reference>
<dbReference type="InterPro" id="IPR001647">
    <property type="entry name" value="HTH_TetR"/>
</dbReference>
<dbReference type="Proteomes" id="UP001152755">
    <property type="component" value="Unassembled WGS sequence"/>
</dbReference>
<dbReference type="AlphaFoldDB" id="A0A9X4REH8"/>
<dbReference type="InterPro" id="IPR047923">
    <property type="entry name" value="ArpA-like"/>
</dbReference>
<name>A0A9X4REH8_9ACTN</name>
<dbReference type="SUPFAM" id="SSF48498">
    <property type="entry name" value="Tetracyclin repressor-like, C-terminal domain"/>
    <property type="match status" value="1"/>
</dbReference>
<dbReference type="PROSITE" id="PS01081">
    <property type="entry name" value="HTH_TETR_1"/>
    <property type="match status" value="1"/>
</dbReference>
<dbReference type="InterPro" id="IPR023772">
    <property type="entry name" value="DNA-bd_HTH_TetR-type_CS"/>
</dbReference>
<dbReference type="GO" id="GO:0000976">
    <property type="term" value="F:transcription cis-regulatory region binding"/>
    <property type="evidence" value="ECO:0007669"/>
    <property type="project" value="TreeGrafter"/>
</dbReference>
<comment type="caution">
    <text evidence="6">The sequence shown here is derived from an EMBL/GenBank/DDBJ whole genome shotgun (WGS) entry which is preliminary data.</text>
</comment>
<dbReference type="InterPro" id="IPR036271">
    <property type="entry name" value="Tet_transcr_reg_TetR-rel_C_sf"/>
</dbReference>
<proteinExistence type="predicted"/>
<dbReference type="RefSeq" id="WP_277831852.1">
    <property type="nucleotide sequence ID" value="NZ_JAAIVF010000002.1"/>
</dbReference>
<feature type="domain" description="HTH tetR-type" evidence="5">
    <location>
        <begin position="8"/>
        <end position="68"/>
    </location>
</feature>
<sequence length="226" mass="24070">MPRQIRAETTRHNIIAAAVDVFGHLGYGRASLNDIISGAGVTKGSLYFHFDSKEALARAVIDASVDQLRAELTNITSSRAPALEKFIHCCFVTAVLFREEALLRTGGRLLLEIGDFRGAEGESFQDWTGVVRAVVQAAVDQGDIDDGLDLDELTSGVTSALSGAFFASEALGGRTDVVGRLETVWRLLVRAAVPPAGQSYFQEFLSRETATARAGAVTPDADTPAG</sequence>
<dbReference type="EMBL" id="JANRHA010000009">
    <property type="protein sequence ID" value="MDG3015784.1"/>
    <property type="molecule type" value="Genomic_DNA"/>
</dbReference>
<gene>
    <name evidence="6" type="ORF">NVS88_14575</name>
</gene>
<dbReference type="PROSITE" id="PS50977">
    <property type="entry name" value="HTH_TETR_2"/>
    <property type="match status" value="1"/>
</dbReference>
<dbReference type="InterPro" id="IPR009057">
    <property type="entry name" value="Homeodomain-like_sf"/>
</dbReference>
<dbReference type="SUPFAM" id="SSF46689">
    <property type="entry name" value="Homeodomain-like"/>
    <property type="match status" value="1"/>
</dbReference>
<dbReference type="PANTHER" id="PTHR30055">
    <property type="entry name" value="HTH-TYPE TRANSCRIPTIONAL REGULATOR RUTR"/>
    <property type="match status" value="1"/>
</dbReference>
<dbReference type="PANTHER" id="PTHR30055:SF234">
    <property type="entry name" value="HTH-TYPE TRANSCRIPTIONAL REGULATOR BETI"/>
    <property type="match status" value="1"/>
</dbReference>